<gene>
    <name evidence="2" type="ORF">CW751_07170</name>
</gene>
<dbReference type="PANTHER" id="PTHR43201">
    <property type="entry name" value="ACYL-COA SYNTHETASE"/>
    <property type="match status" value="1"/>
</dbReference>
<comment type="caution">
    <text evidence="2">The sequence shown here is derived from an EMBL/GenBank/DDBJ whole genome shotgun (WGS) entry which is preliminary data.</text>
</comment>
<evidence type="ECO:0000313" key="2">
    <source>
        <dbReference type="EMBL" id="PKR80940.1"/>
    </source>
</evidence>
<dbReference type="InterPro" id="IPR045851">
    <property type="entry name" value="AMP-bd_C_sf"/>
</dbReference>
<accession>A0A2I0R3F7</accession>
<dbReference type="GO" id="GO:0031956">
    <property type="term" value="F:medium-chain fatty acid-CoA ligase activity"/>
    <property type="evidence" value="ECO:0007669"/>
    <property type="project" value="TreeGrafter"/>
</dbReference>
<dbReference type="Gene3D" id="3.40.50.12780">
    <property type="entry name" value="N-terminal domain of ligase-like"/>
    <property type="match status" value="1"/>
</dbReference>
<dbReference type="OrthoDB" id="8870348at2"/>
<dbReference type="PANTHER" id="PTHR43201:SF32">
    <property type="entry name" value="2-SUCCINYLBENZOATE--COA LIGASE, CHLOROPLASTIC_PEROXISOMAL"/>
    <property type="match status" value="1"/>
</dbReference>
<sequence>MDVISLDASKETLEPVFSFIDLWNSDNEVISQLTSGSTGNPKEIKIEKWKMEVSAKMTGKFLNLNNCKSALLCMSTQYIGGKMMVVRALQFNLQLYVTNVTRNPLEKITKPIDFAAMVPLQVEHILRENPEKLNLIKYLIIGGAPVSNQLIEQLKQFNCNAYSTFGMTETVSHIALKELKHTSAPFRAIGHTKLTTKEGRLVITNDELGLNNLETNDIVELINETSFHWLGRSDFVINSGGVKIHPEKIEEKIAETICSSNFIISSIPDDKLGNKVVFIGGDELKSADLKEKINNLITPYARPKEYFFLSSLHKTPSGKIDRIKTTAAIQ</sequence>
<dbReference type="InterPro" id="IPR042099">
    <property type="entry name" value="ANL_N_sf"/>
</dbReference>
<dbReference type="RefSeq" id="WP_101334322.1">
    <property type="nucleotide sequence ID" value="NZ_PJNI01000007.1"/>
</dbReference>
<keyword evidence="3" id="KW-1185">Reference proteome</keyword>
<dbReference type="SUPFAM" id="SSF56801">
    <property type="entry name" value="Acetyl-CoA synthetase-like"/>
    <property type="match status" value="1"/>
</dbReference>
<dbReference type="EMBL" id="PJNI01000007">
    <property type="protein sequence ID" value="PKR80940.1"/>
    <property type="molecule type" value="Genomic_DNA"/>
</dbReference>
<protein>
    <submittedName>
        <fullName evidence="2">AMP-dependent synthetase</fullName>
    </submittedName>
</protein>
<dbReference type="Pfam" id="PF00501">
    <property type="entry name" value="AMP-binding"/>
    <property type="match status" value="1"/>
</dbReference>
<proteinExistence type="predicted"/>
<feature type="domain" description="AMP-dependent synthetase/ligase" evidence="1">
    <location>
        <begin position="26"/>
        <end position="179"/>
    </location>
</feature>
<evidence type="ECO:0000313" key="3">
    <source>
        <dbReference type="Proteomes" id="UP000236654"/>
    </source>
</evidence>
<evidence type="ECO:0000259" key="1">
    <source>
        <dbReference type="Pfam" id="PF00501"/>
    </source>
</evidence>
<name>A0A2I0R3F7_9FLAO</name>
<dbReference type="Gene3D" id="3.30.300.30">
    <property type="match status" value="1"/>
</dbReference>
<dbReference type="GO" id="GO:0006631">
    <property type="term" value="P:fatty acid metabolic process"/>
    <property type="evidence" value="ECO:0007669"/>
    <property type="project" value="TreeGrafter"/>
</dbReference>
<dbReference type="InterPro" id="IPR000873">
    <property type="entry name" value="AMP-dep_synth/lig_dom"/>
</dbReference>
<organism evidence="2 3">
    <name type="scientific">Brumimicrobium salinarum</name>
    <dbReference type="NCBI Taxonomy" id="2058658"/>
    <lineage>
        <taxon>Bacteria</taxon>
        <taxon>Pseudomonadati</taxon>
        <taxon>Bacteroidota</taxon>
        <taxon>Flavobacteriia</taxon>
        <taxon>Flavobacteriales</taxon>
        <taxon>Crocinitomicaceae</taxon>
        <taxon>Brumimicrobium</taxon>
    </lineage>
</organism>
<reference evidence="2 3" key="1">
    <citation type="submission" date="2017-12" db="EMBL/GenBank/DDBJ databases">
        <title>The draft genome sequence of Brumimicrobium saltpan LHR20.</title>
        <authorList>
            <person name="Do Z.-J."/>
            <person name="Luo H.-R."/>
        </authorList>
    </citation>
    <scope>NUCLEOTIDE SEQUENCE [LARGE SCALE GENOMIC DNA]</scope>
    <source>
        <strain evidence="2 3">LHR20</strain>
    </source>
</reference>
<dbReference type="AlphaFoldDB" id="A0A2I0R3F7"/>
<dbReference type="Proteomes" id="UP000236654">
    <property type="component" value="Unassembled WGS sequence"/>
</dbReference>